<evidence type="ECO:0000256" key="13">
    <source>
        <dbReference type="PROSITE-ProRule" id="PRU00124"/>
    </source>
</evidence>
<dbReference type="Pfam" id="PF00057">
    <property type="entry name" value="Ldl_recept_a"/>
    <property type="match status" value="11"/>
</dbReference>
<dbReference type="SMART" id="SM00135">
    <property type="entry name" value="LY"/>
    <property type="match status" value="12"/>
</dbReference>
<evidence type="ECO:0000313" key="18">
    <source>
        <dbReference type="EMBL" id="OPJ75290.1"/>
    </source>
</evidence>
<evidence type="ECO:0000256" key="8">
    <source>
        <dbReference type="ARBA" id="ARBA00023136"/>
    </source>
</evidence>
<keyword evidence="11" id="KW-0325">Glycoprotein</keyword>
<comment type="caution">
    <text evidence="18">The sequence shown here is derived from an EMBL/GenBank/DDBJ whole genome shotgun (WGS) entry which is preliminary data.</text>
</comment>
<feature type="compositionally biased region" description="Low complexity" evidence="15">
    <location>
        <begin position="896"/>
        <end position="912"/>
    </location>
</feature>
<keyword evidence="10" id="KW-0675">Receptor</keyword>
<evidence type="ECO:0000256" key="6">
    <source>
        <dbReference type="ARBA" id="ARBA00022737"/>
    </source>
</evidence>
<keyword evidence="3" id="KW-0254">Endocytosis</keyword>
<dbReference type="PROSITE" id="PS50068">
    <property type="entry name" value="LDLRA_2"/>
    <property type="match status" value="12"/>
</dbReference>
<feature type="disulfide bond" evidence="13">
    <location>
        <begin position="18"/>
        <end position="36"/>
    </location>
</feature>
<feature type="disulfide bond" evidence="13">
    <location>
        <begin position="67"/>
        <end position="82"/>
    </location>
</feature>
<comment type="subcellular location">
    <subcellularLocation>
        <location evidence="1">Membrane</location>
        <topology evidence="1">Single-pass type I membrane protein</topology>
    </subcellularLocation>
</comment>
<dbReference type="FunFam" id="2.120.10.30:FF:000241">
    <property type="entry name" value="Low-density lipoprotein receptor-related protein 6"/>
    <property type="match status" value="1"/>
</dbReference>
<feature type="compositionally biased region" description="Low complexity" evidence="15">
    <location>
        <begin position="810"/>
        <end position="881"/>
    </location>
</feature>
<dbReference type="GO" id="GO:0005509">
    <property type="term" value="F:calcium ion binding"/>
    <property type="evidence" value="ECO:0007669"/>
    <property type="project" value="InterPro"/>
</dbReference>
<evidence type="ECO:0000256" key="11">
    <source>
        <dbReference type="ARBA" id="ARBA00023180"/>
    </source>
</evidence>
<feature type="domain" description="EGF-like" evidence="17">
    <location>
        <begin position="200"/>
        <end position="239"/>
    </location>
</feature>
<dbReference type="PRINTS" id="PR00261">
    <property type="entry name" value="LDLRECEPTOR"/>
</dbReference>
<dbReference type="InterPro" id="IPR018097">
    <property type="entry name" value="EGF_Ca-bd_CS"/>
</dbReference>
<dbReference type="InterPro" id="IPR001881">
    <property type="entry name" value="EGF-like_Ca-bd_dom"/>
</dbReference>
<evidence type="ECO:0000256" key="2">
    <source>
        <dbReference type="ARBA" id="ARBA00022536"/>
    </source>
</evidence>
<feature type="disulfide bond" evidence="13">
    <location>
        <begin position="1000"/>
        <end position="1015"/>
    </location>
</feature>
<dbReference type="SMART" id="SM00192">
    <property type="entry name" value="LDLa"/>
    <property type="match status" value="12"/>
</dbReference>
<gene>
    <name evidence="18" type="ORF">AV530_007802</name>
</gene>
<feature type="disulfide bond" evidence="13">
    <location>
        <begin position="1948"/>
        <end position="1963"/>
    </location>
</feature>
<feature type="disulfide bond" evidence="13">
    <location>
        <begin position="1078"/>
        <end position="1093"/>
    </location>
</feature>
<dbReference type="SUPFAM" id="SSF57184">
    <property type="entry name" value="Growth factor receptor domain"/>
    <property type="match status" value="1"/>
</dbReference>
<dbReference type="PROSITE" id="PS01187">
    <property type="entry name" value="EGF_CA"/>
    <property type="match status" value="2"/>
</dbReference>
<dbReference type="InterPro" id="IPR000152">
    <property type="entry name" value="EGF-type_Asp/Asn_hydroxyl_site"/>
</dbReference>
<dbReference type="SMART" id="SM00181">
    <property type="entry name" value="EGF"/>
    <property type="match status" value="11"/>
</dbReference>
<feature type="compositionally biased region" description="Low complexity" evidence="15">
    <location>
        <begin position="2105"/>
        <end position="2116"/>
    </location>
</feature>
<feature type="repeat" description="LDL-receptor class B" evidence="14">
    <location>
        <begin position="1434"/>
        <end position="1477"/>
    </location>
</feature>
<dbReference type="EMBL" id="LSYS01006437">
    <property type="protein sequence ID" value="OPJ75290.1"/>
    <property type="molecule type" value="Genomic_DNA"/>
</dbReference>
<dbReference type="GO" id="GO:0043235">
    <property type="term" value="C:receptor complex"/>
    <property type="evidence" value="ECO:0007669"/>
    <property type="project" value="TreeGrafter"/>
</dbReference>
<evidence type="ECO:0000256" key="4">
    <source>
        <dbReference type="ARBA" id="ARBA00022692"/>
    </source>
</evidence>
<dbReference type="OrthoDB" id="8831087at2759"/>
<dbReference type="InterPro" id="IPR002172">
    <property type="entry name" value="LDrepeatLR_classA_rpt"/>
</dbReference>
<dbReference type="Gene3D" id="4.10.400.10">
    <property type="entry name" value="Low-density Lipoprotein Receptor"/>
    <property type="match status" value="11"/>
</dbReference>
<dbReference type="SUPFAM" id="SSF57196">
    <property type="entry name" value="EGF/Laminin"/>
    <property type="match status" value="3"/>
</dbReference>
<proteinExistence type="predicted"/>
<dbReference type="CDD" id="cd00112">
    <property type="entry name" value="LDLa"/>
    <property type="match status" value="12"/>
</dbReference>
<feature type="disulfide bond" evidence="13">
    <location>
        <begin position="106"/>
        <end position="121"/>
    </location>
</feature>
<feature type="disulfide bond" evidence="13">
    <location>
        <begin position="1059"/>
        <end position="1071"/>
    </location>
</feature>
<dbReference type="PROSITE" id="PS00010">
    <property type="entry name" value="ASX_HYDROXYL"/>
    <property type="match status" value="1"/>
</dbReference>
<dbReference type="Pfam" id="PF00058">
    <property type="entry name" value="Ldl_recept_b"/>
    <property type="match status" value="1"/>
</dbReference>
<evidence type="ECO:0000313" key="19">
    <source>
        <dbReference type="Proteomes" id="UP000190648"/>
    </source>
</evidence>
<dbReference type="GO" id="GO:0016324">
    <property type="term" value="C:apical plasma membrane"/>
    <property type="evidence" value="ECO:0007669"/>
    <property type="project" value="TreeGrafter"/>
</dbReference>
<protein>
    <recommendedName>
        <fullName evidence="17">EGF-like domain-containing protein</fullName>
    </recommendedName>
</protein>
<evidence type="ECO:0000256" key="15">
    <source>
        <dbReference type="SAM" id="MobiDB-lite"/>
    </source>
</evidence>
<feature type="disulfide bond" evidence="13">
    <location>
        <begin position="1039"/>
        <end position="1054"/>
    </location>
</feature>
<dbReference type="InterPro" id="IPR051221">
    <property type="entry name" value="LDLR-related"/>
</dbReference>
<feature type="transmembrane region" description="Helical" evidence="16">
    <location>
        <begin position="2075"/>
        <end position="2096"/>
    </location>
</feature>
<dbReference type="PROSITE" id="PS01186">
    <property type="entry name" value="EGF_2"/>
    <property type="match status" value="2"/>
</dbReference>
<feature type="disulfide bond" evidence="13">
    <location>
        <begin position="124"/>
        <end position="136"/>
    </location>
</feature>
<feature type="disulfide bond" evidence="13">
    <location>
        <begin position="131"/>
        <end position="149"/>
    </location>
</feature>
<dbReference type="InterPro" id="IPR011042">
    <property type="entry name" value="6-blade_b-propeller_TolB-like"/>
</dbReference>
<keyword evidence="5" id="KW-0732">Signal</keyword>
<keyword evidence="4 16" id="KW-0812">Transmembrane</keyword>
<evidence type="ECO:0000256" key="3">
    <source>
        <dbReference type="ARBA" id="ARBA00022583"/>
    </source>
</evidence>
<feature type="disulfide bond" evidence="13">
    <location>
        <begin position="1163"/>
        <end position="1178"/>
    </location>
</feature>
<feature type="disulfide bond" evidence="13">
    <location>
        <begin position="1121"/>
        <end position="1136"/>
    </location>
</feature>
<evidence type="ECO:0000259" key="17">
    <source>
        <dbReference type="PROSITE" id="PS50026"/>
    </source>
</evidence>
<feature type="domain" description="EGF-like" evidence="17">
    <location>
        <begin position="2028"/>
        <end position="2064"/>
    </location>
</feature>
<dbReference type="PROSITE" id="PS51120">
    <property type="entry name" value="LDLRB"/>
    <property type="match status" value="2"/>
</dbReference>
<feature type="repeat" description="LDL-receptor class B" evidence="14">
    <location>
        <begin position="375"/>
        <end position="420"/>
    </location>
</feature>
<dbReference type="InterPro" id="IPR036055">
    <property type="entry name" value="LDL_receptor-like_sf"/>
</dbReference>
<name>A0A1V4JSZ6_PATFA</name>
<dbReference type="STRING" id="372326.A0A1V4JSZ6"/>
<dbReference type="InterPro" id="IPR049883">
    <property type="entry name" value="NOTCH1_EGF-like"/>
</dbReference>
<feature type="compositionally biased region" description="Polar residues" evidence="15">
    <location>
        <begin position="882"/>
        <end position="894"/>
    </location>
</feature>
<feature type="disulfide bond" evidence="13">
    <location>
        <begin position="94"/>
        <end position="112"/>
    </location>
</feature>
<dbReference type="Proteomes" id="UP000190648">
    <property type="component" value="Unassembled WGS sequence"/>
</dbReference>
<feature type="compositionally biased region" description="Polar residues" evidence="15">
    <location>
        <begin position="2000"/>
        <end position="2009"/>
    </location>
</feature>
<organism evidence="18 19">
    <name type="scientific">Patagioenas fasciata monilis</name>
    <dbReference type="NCBI Taxonomy" id="372326"/>
    <lineage>
        <taxon>Eukaryota</taxon>
        <taxon>Metazoa</taxon>
        <taxon>Chordata</taxon>
        <taxon>Craniata</taxon>
        <taxon>Vertebrata</taxon>
        <taxon>Euteleostomi</taxon>
        <taxon>Archelosauria</taxon>
        <taxon>Archosauria</taxon>
        <taxon>Dinosauria</taxon>
        <taxon>Saurischia</taxon>
        <taxon>Theropoda</taxon>
        <taxon>Coelurosauria</taxon>
        <taxon>Aves</taxon>
        <taxon>Neognathae</taxon>
        <taxon>Neoaves</taxon>
        <taxon>Columbimorphae</taxon>
        <taxon>Columbiformes</taxon>
        <taxon>Columbidae</taxon>
        <taxon>Patagioenas</taxon>
    </lineage>
</organism>
<dbReference type="GO" id="GO:0006898">
    <property type="term" value="P:receptor-mediated endocytosis"/>
    <property type="evidence" value="ECO:0007669"/>
    <property type="project" value="TreeGrafter"/>
</dbReference>
<dbReference type="InterPro" id="IPR000742">
    <property type="entry name" value="EGF"/>
</dbReference>
<dbReference type="Gene3D" id="2.10.25.10">
    <property type="entry name" value="Laminin"/>
    <property type="match status" value="5"/>
</dbReference>
<keyword evidence="7 16" id="KW-1133">Transmembrane helix</keyword>
<evidence type="ECO:0000256" key="7">
    <source>
        <dbReference type="ARBA" id="ARBA00022989"/>
    </source>
</evidence>
<feature type="disulfide bond" evidence="13">
    <location>
        <begin position="87"/>
        <end position="99"/>
    </location>
</feature>
<dbReference type="SMART" id="SM00179">
    <property type="entry name" value="EGF_CA"/>
    <property type="match status" value="5"/>
</dbReference>
<dbReference type="PROSITE" id="PS50026">
    <property type="entry name" value="EGF_3"/>
    <property type="match status" value="2"/>
</dbReference>
<dbReference type="PANTHER" id="PTHR22722:SF12">
    <property type="entry name" value="EGF-LIKE DOMAIN-CONTAINING PROTEIN"/>
    <property type="match status" value="1"/>
</dbReference>
<dbReference type="Gene3D" id="4.10.1220.10">
    <property type="entry name" value="EGF-type module"/>
    <property type="match status" value="1"/>
</dbReference>
<dbReference type="InterPro" id="IPR023415">
    <property type="entry name" value="LDLR_class-A_CS"/>
</dbReference>
<feature type="region of interest" description="Disordered" evidence="15">
    <location>
        <begin position="1975"/>
        <end position="2012"/>
    </location>
</feature>
<dbReference type="GO" id="GO:0042562">
    <property type="term" value="F:hormone binding"/>
    <property type="evidence" value="ECO:0007669"/>
    <property type="project" value="TreeGrafter"/>
</dbReference>
<evidence type="ECO:0000256" key="16">
    <source>
        <dbReference type="SAM" id="Phobius"/>
    </source>
</evidence>
<evidence type="ECO:0000256" key="1">
    <source>
        <dbReference type="ARBA" id="ARBA00004479"/>
    </source>
</evidence>
<dbReference type="SUPFAM" id="SSF63825">
    <property type="entry name" value="YWTD domain"/>
    <property type="match status" value="3"/>
</dbReference>
<evidence type="ECO:0000256" key="10">
    <source>
        <dbReference type="ARBA" id="ARBA00023170"/>
    </source>
</evidence>
<dbReference type="CDD" id="cd00054">
    <property type="entry name" value="EGF_CA"/>
    <property type="match status" value="1"/>
</dbReference>
<dbReference type="PROSITE" id="PS00022">
    <property type="entry name" value="EGF_1"/>
    <property type="match status" value="1"/>
</dbReference>
<dbReference type="InterPro" id="IPR000033">
    <property type="entry name" value="LDLR_classB_rpt"/>
</dbReference>
<dbReference type="FunFam" id="2.10.25.10:FF:000009">
    <property type="entry name" value="Low-density lipoprotein receptor isoform 1"/>
    <property type="match status" value="2"/>
</dbReference>
<feature type="disulfide bond" evidence="13">
    <location>
        <begin position="1066"/>
        <end position="1084"/>
    </location>
</feature>
<dbReference type="Pfam" id="PF07645">
    <property type="entry name" value="EGF_CA"/>
    <property type="match status" value="2"/>
</dbReference>
<feature type="disulfide bond" evidence="12">
    <location>
        <begin position="2054"/>
        <end position="2063"/>
    </location>
</feature>
<feature type="disulfide bond" evidence="13">
    <location>
        <begin position="960"/>
        <end position="975"/>
    </location>
</feature>
<keyword evidence="19" id="KW-1185">Reference proteome</keyword>
<reference evidence="18 19" key="1">
    <citation type="submission" date="2016-02" db="EMBL/GenBank/DDBJ databases">
        <title>Band-tailed pigeon sequencing and assembly.</title>
        <authorList>
            <person name="Soares A.E."/>
            <person name="Novak B.J."/>
            <person name="Rice E.S."/>
            <person name="O'Connell B."/>
            <person name="Chang D."/>
            <person name="Weber S."/>
            <person name="Shapiro B."/>
        </authorList>
    </citation>
    <scope>NUCLEOTIDE SEQUENCE [LARGE SCALE GENOMIC DNA]</scope>
    <source>
        <strain evidence="18">BTP2013</strain>
        <tissue evidence="18">Blood</tissue>
    </source>
</reference>
<feature type="region of interest" description="Disordered" evidence="15">
    <location>
        <begin position="798"/>
        <end position="916"/>
    </location>
</feature>
<feature type="disulfide bond" evidence="13">
    <location>
        <begin position="1183"/>
        <end position="1195"/>
    </location>
</feature>
<evidence type="ECO:0000256" key="14">
    <source>
        <dbReference type="PROSITE-ProRule" id="PRU00461"/>
    </source>
</evidence>
<evidence type="ECO:0000256" key="12">
    <source>
        <dbReference type="PROSITE-ProRule" id="PRU00076"/>
    </source>
</evidence>
<dbReference type="PROSITE" id="PS01209">
    <property type="entry name" value="LDLRA_1"/>
    <property type="match status" value="4"/>
</dbReference>
<dbReference type="InterPro" id="IPR009030">
    <property type="entry name" value="Growth_fac_rcpt_cys_sf"/>
</dbReference>
<feature type="compositionally biased region" description="Acidic residues" evidence="15">
    <location>
        <begin position="2122"/>
        <end position="2132"/>
    </location>
</feature>
<feature type="disulfide bond" evidence="13">
    <location>
        <begin position="1190"/>
        <end position="1208"/>
    </location>
</feature>
<sequence length="2167" mass="233563">MDEQCDVPCGGDPHVWQCDDGQCVSSSWRCDGAADCLDGSDEQDCVCGAKKVQCPGTHHCIPHWELCDRHQDCENGWDEEGCPQQPCLPGQWQCRNRVCIMADWKCNGIDDCGDSSDEDVCAPCPPGMERCDEGKCILESLMCNDEDDCLDGTDEPSTCGRSCFVRNGGCAETCTDTHWGVQCSCGAGWVLQADGQSCADVDECSLEYSPCSQLCSNTLGAFSCACLQGYTLRHGTTCEVAGDIPLVRADNATQILVAVGQDLALLDVRTQAYRPLLSTETKPRALVYDLLRETYYWLTEEGELRAHLPGKGTQPLYADATEVNSISVDWFTGQLYWASSHPAAICAGLSDGRGYVTVLGKDVAPEQLTVHPAARSLYWVNRGLRGRTVIAAAGMDGSNRQELTVVSMEEPVGLSLDHVAGRLYWISEYKESIETLQVDGSRRHSFPAVLRSHTEPLGLAVFESRFFWTDGTELVSAAQASPQEHAVLLRAPVSAFTVVHVLQQPPRDTAACAPGLCSHLCLLSPVHLQGYKCACPEGLFLLPSGKCAELSIMYASGKTISLVQVGPGAHSKRLQEWQEPLHLQDVDWQRSVIYGTDDRGTLLRVVGHPGRREAIVTGLPVCSARVDIGSGDLYWLACNRRDIGVIQASDMSPHILHRARSSIQHIFLDWQRGSLYWLARGQPLQQLSLSGGLPWDAWNETWPGDLPAAMDSRAFSLLWSSALGLRALSLTKRQAVTLAPSWSHSLVAAFEPYLMSANRTALLLWDRRTLALVLSIPAADVRGVVAFVGSELQAVPPRKGPALPLPPPVTITTRTTTSTTAARPTISTTRPTQSKTTSALTTTPAPTSKSTTTSTKTTQSTSTKTTPAPTTARTTPTKGTTVQPAITASTTTRSLPAKTTAPWPATTTQHPTSPARVVPPTLPLPSGPAHPLTPVLHLSCPRTHVPCRDGTECVAQEYVCDGEKDCVDGSDEDGCAQLCDTPGAFHCASIAVCVGAGERCDGVPQCPDASDETGCWTPTQECALRCDAATRCIPQSWLCDGHADCLDRSDEQGCVPKECGSAEFSCRSGQCVAVVLRCDGDHDCRDGSDEEDCAVPRPLVCRAGEVACPHSGECVPEAWRCDGAADCRDGTDEQGCPLEEGLCGDHQWGCSHGHKCIPDIWRCDGESDCTDGSDEAGCQLAPCQSHEYPCGLGTCLNVSLVCDGRHDCADGSDEGGNCSVPCQQSCAHLCYPSPKGPRCWCDRGYQLAEDGLSCTDIDECTELGEGVCSQMCLNAPGSYSCGCLPGYLLEPDGHVCKLTGPEPMLLVAMQSEVLSYGLRSGREEVLLTADKDRVVFSLDYDLVERKIFWMDLATESIRWQDLNLGKKGTLVKGVRSDCIAVDWLGRNLYWTDGAAGQVLATRLEAAWRGTPEYTVVMDGDLDRPHSLVLQPLTGLLYWSEVGSHPRLMEATMDGSRRHVLLAQELGWPTALALDLPTWRIFWLDEKLGSVGSARLDGTSVKVLHLHCVRSPFAAAVCEGQLYWSDRKPWSVQQVNKTTGKNRTVVLKRRGQPHGLQVMHPALRPMAPNPCAARGCSHLCLLSTRHTGQCRCPTGLTLAADETTCLPLRISAFALLVSPAAVTQVYLKDLPTVAGSQGLPPHQALPLAKVGHLTAVDYAVKDKSLYFAEMEGDSIGLLRLKDSGRLSWKRAVAVEGTVSSLALDWLSGNLYWIGGQPHSIHVAAPGGRWALVLLSKGLHGAAWLALCPRASTMCFVTAASSRGPGATVECAAMDGTGRRAVWRRARAPTGLAFGSAGTRLYWADRERGTISSVELDGSRFRVVREGLHGLSLFVIGEGFLLWSTTSMNGSSKIWHSRLEQAESWWFPMEQELVAMKIYSQFSQEGTNGCAKSNGGCAQLCLPNPAGRQCRCSPGYHLMRGVACTLALPCPAPLQVCPDLQSCISRDQVCDGHPDCADGSDESDCPSVQVGTQVPAVAPSGMSHVDEKKPALPTAAPKPWQPSLSLSTASGPQEHEEPFLVPLSTEEVLGAVPCSSETCNLRGDCAIEAGQVTCHCALGYRGDYCEEAEVQPVAGPIALGVAVLLLLAAAAVGALTYMRRQDRRTRTSSTASTRVLTLYHRESDPEEEDEEVEELPPKSDTFVNEAYDGKEELPAPLRKGPSHPDTVLS</sequence>
<feature type="region of interest" description="Disordered" evidence="15">
    <location>
        <begin position="2098"/>
        <end position="2167"/>
    </location>
</feature>
<keyword evidence="9 12" id="KW-1015">Disulfide bond</keyword>
<evidence type="ECO:0000256" key="9">
    <source>
        <dbReference type="ARBA" id="ARBA00023157"/>
    </source>
</evidence>
<keyword evidence="6" id="KW-0677">Repeat</keyword>
<accession>A0A1V4JSZ6</accession>
<evidence type="ECO:0000256" key="5">
    <source>
        <dbReference type="ARBA" id="ARBA00022729"/>
    </source>
</evidence>
<feature type="disulfide bond" evidence="13">
    <location>
        <begin position="30"/>
        <end position="45"/>
    </location>
</feature>
<keyword evidence="2 12" id="KW-0245">EGF-like domain</keyword>
<keyword evidence="8 16" id="KW-0472">Membrane</keyword>
<dbReference type="Gene3D" id="2.120.10.30">
    <property type="entry name" value="TolB, C-terminal domain"/>
    <property type="match status" value="4"/>
</dbReference>
<comment type="caution">
    <text evidence="12">Lacks conserved residue(s) required for the propagation of feature annotation.</text>
</comment>
<dbReference type="SUPFAM" id="SSF57424">
    <property type="entry name" value="LDL receptor-like module"/>
    <property type="match status" value="12"/>
</dbReference>
<dbReference type="PANTHER" id="PTHR22722">
    <property type="entry name" value="LOW-DENSITY LIPOPROTEIN RECEPTOR-RELATED PROTEIN 2-RELATED"/>
    <property type="match status" value="1"/>
</dbReference>